<evidence type="ECO:0000313" key="2">
    <source>
        <dbReference type="EMBL" id="MFB9057092.1"/>
    </source>
</evidence>
<gene>
    <name evidence="2" type="ORF">ACFFU9_10095</name>
</gene>
<dbReference type="Proteomes" id="UP001589585">
    <property type="component" value="Unassembled WGS sequence"/>
</dbReference>
<protein>
    <submittedName>
        <fullName evidence="2">Head GIN domain-containing protein</fullName>
    </submittedName>
</protein>
<evidence type="ECO:0000313" key="3">
    <source>
        <dbReference type="Proteomes" id="UP001589585"/>
    </source>
</evidence>
<name>A0ABV5FCB1_9FLAO</name>
<keyword evidence="3" id="KW-1185">Reference proteome</keyword>
<organism evidence="2 3">
    <name type="scientific">Mariniflexile ostreae</name>
    <dbReference type="NCBI Taxonomy" id="1520892"/>
    <lineage>
        <taxon>Bacteria</taxon>
        <taxon>Pseudomonadati</taxon>
        <taxon>Bacteroidota</taxon>
        <taxon>Flavobacteriia</taxon>
        <taxon>Flavobacteriales</taxon>
        <taxon>Flavobacteriaceae</taxon>
        <taxon>Mariniflexile</taxon>
    </lineage>
</organism>
<dbReference type="Pfam" id="PF10988">
    <property type="entry name" value="DUF2807"/>
    <property type="match status" value="1"/>
</dbReference>
<accession>A0ABV5FCB1</accession>
<reference evidence="2 3" key="1">
    <citation type="submission" date="2024-09" db="EMBL/GenBank/DDBJ databases">
        <authorList>
            <person name="Sun Q."/>
            <person name="Mori K."/>
        </authorList>
    </citation>
    <scope>NUCLEOTIDE SEQUENCE [LARGE SCALE GENOMIC DNA]</scope>
    <source>
        <strain evidence="2 3">CECT 8622</strain>
    </source>
</reference>
<dbReference type="RefSeq" id="WP_379861311.1">
    <property type="nucleotide sequence ID" value="NZ_JBHMFC010000042.1"/>
</dbReference>
<proteinExistence type="predicted"/>
<sequence length="249" mass="27706">MKKIIYIFFLTLLWGCDSEHAGDCFQKAGHLVQSEVDVDFFDKIVVNRNVELVLKEGANQKVSIETGKNLFNDVEVKVVNGVLELTDNNTCNYVRDYSATKVYVTAPNITEIRSSSQYDVSSDGVLTYPNLKILSEDFFAPGFFTIGDFKLQIDNTNFDIIFNNISACYVSGKTENLNIGFYAGTPSRFEGADLIAQHVTIYTRASNDIIVNPQSELKGTITGTGDVFSVTMPPLVDVEVLYKGQLIFK</sequence>
<evidence type="ECO:0000259" key="1">
    <source>
        <dbReference type="Pfam" id="PF10988"/>
    </source>
</evidence>
<dbReference type="Gene3D" id="2.160.20.120">
    <property type="match status" value="1"/>
</dbReference>
<comment type="caution">
    <text evidence="2">The sequence shown here is derived from an EMBL/GenBank/DDBJ whole genome shotgun (WGS) entry which is preliminary data.</text>
</comment>
<dbReference type="EMBL" id="JBHMFC010000042">
    <property type="protein sequence ID" value="MFB9057092.1"/>
    <property type="molecule type" value="Genomic_DNA"/>
</dbReference>
<feature type="domain" description="Putative auto-transporter adhesin head GIN" evidence="1">
    <location>
        <begin position="41"/>
        <end position="230"/>
    </location>
</feature>
<dbReference type="InterPro" id="IPR021255">
    <property type="entry name" value="DUF2807"/>
</dbReference>